<sequence>MTTKKALTGMMIAAAMLFGGSQSAQASVAAPGASTSGDTNVNVNIPDFIILHYYSDLTLNFAAPTQSVDEGAKAWDNVAWSTGSYDGDIQLTEDATEVNDGNKVNVKMKNLWAVRGFSNSGTADITITNTDDTMENSGSLVVMEDLKVTTPGTGGDTSITVPLKGISKNNATKGGVSMTLNFNGTTKSGMHSGGMYTITASTI</sequence>
<keyword evidence="1" id="KW-0732">Signal</keyword>
<gene>
    <name evidence="2" type="ORF">ASB62_01855</name>
</gene>
<dbReference type="OrthoDB" id="595139at2"/>
<evidence type="ECO:0000313" key="3">
    <source>
        <dbReference type="Proteomes" id="UP000053937"/>
    </source>
</evidence>
<evidence type="ECO:0000256" key="1">
    <source>
        <dbReference type="SAM" id="SignalP"/>
    </source>
</evidence>
<comment type="caution">
    <text evidence="2">The sequence shown here is derived from an EMBL/GenBank/DDBJ whole genome shotgun (WGS) entry which is preliminary data.</text>
</comment>
<dbReference type="Proteomes" id="UP000053937">
    <property type="component" value="Unassembled WGS sequence"/>
</dbReference>
<evidence type="ECO:0008006" key="4">
    <source>
        <dbReference type="Google" id="ProtNLM"/>
    </source>
</evidence>
<dbReference type="EMBL" id="LMBR01000026">
    <property type="protein sequence ID" value="KUL32434.1"/>
    <property type="molecule type" value="Genomic_DNA"/>
</dbReference>
<dbReference type="AlphaFoldDB" id="A0A101JT17"/>
<evidence type="ECO:0000313" key="2">
    <source>
        <dbReference type="EMBL" id="KUL32434.1"/>
    </source>
</evidence>
<feature type="signal peptide" evidence="1">
    <location>
        <begin position="1"/>
        <end position="26"/>
    </location>
</feature>
<organism evidence="2 3">
    <name type="scientific">Chlorobium limicola</name>
    <dbReference type="NCBI Taxonomy" id="1092"/>
    <lineage>
        <taxon>Bacteria</taxon>
        <taxon>Pseudomonadati</taxon>
        <taxon>Chlorobiota</taxon>
        <taxon>Chlorobiia</taxon>
        <taxon>Chlorobiales</taxon>
        <taxon>Chlorobiaceae</taxon>
        <taxon>Chlorobium/Pelodictyon group</taxon>
        <taxon>Chlorobium</taxon>
    </lineage>
</organism>
<proteinExistence type="predicted"/>
<name>A0A101JT17_CHLLI</name>
<accession>A0A101JT17</accession>
<reference evidence="2 3" key="1">
    <citation type="submission" date="2015-10" db="EMBL/GenBank/DDBJ databases">
        <title>Draft Genome Sequence of Chlorobium limicola strain Frasassi Growing under Artificial Lighting in the Frasassi Cave System.</title>
        <authorList>
            <person name="Mansor M."/>
            <person name="Macalady J."/>
        </authorList>
    </citation>
    <scope>NUCLEOTIDE SEQUENCE [LARGE SCALE GENOMIC DNA]</scope>
    <source>
        <strain evidence="2 3">Frasassi</strain>
    </source>
</reference>
<feature type="chain" id="PRO_5007098138" description="WxL domain-containing protein" evidence="1">
    <location>
        <begin position="27"/>
        <end position="203"/>
    </location>
</feature>
<keyword evidence="3" id="KW-1185">Reference proteome</keyword>
<dbReference type="RefSeq" id="WP_059138370.1">
    <property type="nucleotide sequence ID" value="NZ_LMBR01000026.1"/>
</dbReference>
<protein>
    <recommendedName>
        <fullName evidence="4">WxL domain-containing protein</fullName>
    </recommendedName>
</protein>